<dbReference type="InterPro" id="IPR014729">
    <property type="entry name" value="Rossmann-like_a/b/a_fold"/>
</dbReference>
<keyword evidence="14 17" id="KW-0676">Redox-active center</keyword>
<dbReference type="HAMAP" id="MF_02089">
    <property type="entry name" value="QueH"/>
    <property type="match status" value="1"/>
</dbReference>
<dbReference type="PANTHER" id="PTHR36701:SF1">
    <property type="entry name" value="EPOXYQUEUOSINE REDUCTASE QUEH"/>
    <property type="match status" value="1"/>
</dbReference>
<reference evidence="18 19" key="1">
    <citation type="submission" date="2010-02" db="EMBL/GenBank/DDBJ databases">
        <authorList>
            <person name="Weinstock G."/>
            <person name="Sodergren E."/>
            <person name="Clifton S."/>
            <person name="Fulton L."/>
            <person name="Fulton B."/>
            <person name="Courtney L."/>
            <person name="Fronick C."/>
            <person name="Harrison M."/>
            <person name="Strong C."/>
            <person name="Farmer C."/>
            <person name="Delahaunty K."/>
            <person name="Markovic C."/>
            <person name="Hall O."/>
            <person name="Minx P."/>
            <person name="Tomlinson C."/>
            <person name="Mitreva M."/>
            <person name="Nelson J."/>
            <person name="Hou S."/>
            <person name="Wollam A."/>
            <person name="Pepin K.H."/>
            <person name="Johnson M."/>
            <person name="Bhonagiri V."/>
            <person name="Zhang X."/>
            <person name="Suruliraj S."/>
            <person name="Warren W."/>
            <person name="Chinwalla A."/>
            <person name="Mardis E.R."/>
            <person name="Wilson R.K."/>
        </authorList>
    </citation>
    <scope>NUCLEOTIDE SEQUENCE [LARGE SCALE GENOMIC DNA]</scope>
    <source>
        <strain evidence="18 19">DSM 2876</strain>
    </source>
</reference>
<evidence type="ECO:0000256" key="12">
    <source>
        <dbReference type="ARBA" id="ARBA00023014"/>
    </source>
</evidence>
<evidence type="ECO:0000256" key="11">
    <source>
        <dbReference type="ARBA" id="ARBA00023004"/>
    </source>
</evidence>
<evidence type="ECO:0000256" key="3">
    <source>
        <dbReference type="ARBA" id="ARBA00008207"/>
    </source>
</evidence>
<evidence type="ECO:0000256" key="15">
    <source>
        <dbReference type="ARBA" id="ARBA00031446"/>
    </source>
</evidence>
<keyword evidence="6 17" id="KW-0004">4Fe-4S</keyword>
<keyword evidence="7 17" id="KW-0819">tRNA processing</keyword>
<dbReference type="AlphaFoldDB" id="D4RYL0"/>
<protein>
    <recommendedName>
        <fullName evidence="5 17">Epoxyqueuosine reductase QueH</fullName>
        <ecNumber evidence="4 17">1.17.99.6</ecNumber>
    </recommendedName>
    <alternativeName>
        <fullName evidence="15 17">Queuosine biosynthesis protein QueH</fullName>
    </alternativeName>
</protein>
<evidence type="ECO:0000256" key="9">
    <source>
        <dbReference type="ARBA" id="ARBA00022785"/>
    </source>
</evidence>
<dbReference type="Proteomes" id="UP000006238">
    <property type="component" value="Unassembled WGS sequence"/>
</dbReference>
<feature type="binding site" evidence="17">
    <location>
        <position position="110"/>
    </location>
    <ligand>
        <name>[4Fe-4S] cluster</name>
        <dbReference type="ChEBI" id="CHEBI:49883"/>
    </ligand>
</feature>
<comment type="function">
    <text evidence="1 17">Catalyzes the conversion of epoxyqueuosine (oQ) to queuosine (Q), which is a hypermodified base found in the wobble positions of tRNA(Asp), tRNA(Asn), tRNA(His) and tRNA(Tyr).</text>
</comment>
<evidence type="ECO:0000313" key="18">
    <source>
        <dbReference type="EMBL" id="EFF68834.1"/>
    </source>
</evidence>
<evidence type="ECO:0000256" key="5">
    <source>
        <dbReference type="ARBA" id="ARBA00016895"/>
    </source>
</evidence>
<keyword evidence="9 17" id="KW-0671">Queuosine biosynthesis</keyword>
<evidence type="ECO:0000256" key="2">
    <source>
        <dbReference type="ARBA" id="ARBA00004691"/>
    </source>
</evidence>
<evidence type="ECO:0000256" key="4">
    <source>
        <dbReference type="ARBA" id="ARBA00012622"/>
    </source>
</evidence>
<dbReference type="GO" id="GO:0051539">
    <property type="term" value="F:4 iron, 4 sulfur cluster binding"/>
    <property type="evidence" value="ECO:0007669"/>
    <property type="project" value="UniProtKB-UniRule"/>
</dbReference>
<evidence type="ECO:0000256" key="16">
    <source>
        <dbReference type="ARBA" id="ARBA00047415"/>
    </source>
</evidence>
<feature type="binding site" evidence="17">
    <location>
        <position position="113"/>
    </location>
    <ligand>
        <name>[4Fe-4S] cluster</name>
        <dbReference type="ChEBI" id="CHEBI:49883"/>
    </ligand>
</feature>
<evidence type="ECO:0000256" key="17">
    <source>
        <dbReference type="HAMAP-Rule" id="MF_02089"/>
    </source>
</evidence>
<sequence>MGTQNYQKELDRLLETMDTPGTLVLHSCCAPCSSYVLKYLSEYFKITLLYFNPNISPKEEYEKRVAEQKRLIEEMEFKYPVTMLEGRYEPSEFYEAVKGLENVPEGGERCFICYEMRMREAAEYARKTGADYFTTTLSISPLKNADKINEIGKKLEAEYGVRHLPSDFKKKEGYKQSIELSKEYNLYRQNFCGCVFSKNGDKENV</sequence>
<dbReference type="InterPro" id="IPR003828">
    <property type="entry name" value="QueH"/>
</dbReference>
<dbReference type="Gene3D" id="3.40.50.620">
    <property type="entry name" value="HUPs"/>
    <property type="match status" value="1"/>
</dbReference>
<dbReference type="HOGENOM" id="CLU_088177_1_0_9"/>
<dbReference type="GO" id="GO:0052693">
    <property type="term" value="F:epoxyqueuosine reductase activity"/>
    <property type="evidence" value="ECO:0007669"/>
    <property type="project" value="UniProtKB-UniRule"/>
</dbReference>
<evidence type="ECO:0000256" key="1">
    <source>
        <dbReference type="ARBA" id="ARBA00002268"/>
    </source>
</evidence>
<comment type="catalytic activity">
    <reaction evidence="16 17">
        <text>epoxyqueuosine(34) in tRNA + AH2 = queuosine(34) in tRNA + A + H2O</text>
        <dbReference type="Rhea" id="RHEA:32159"/>
        <dbReference type="Rhea" id="RHEA-COMP:18571"/>
        <dbReference type="Rhea" id="RHEA-COMP:18582"/>
        <dbReference type="ChEBI" id="CHEBI:13193"/>
        <dbReference type="ChEBI" id="CHEBI:15377"/>
        <dbReference type="ChEBI" id="CHEBI:17499"/>
        <dbReference type="ChEBI" id="CHEBI:194431"/>
        <dbReference type="ChEBI" id="CHEBI:194443"/>
        <dbReference type="EC" id="1.17.99.6"/>
    </reaction>
</comment>
<dbReference type="Pfam" id="PF02677">
    <property type="entry name" value="QueH"/>
    <property type="match status" value="1"/>
</dbReference>
<dbReference type="eggNOG" id="COG1636">
    <property type="taxonomic scope" value="Bacteria"/>
</dbReference>
<evidence type="ECO:0000256" key="8">
    <source>
        <dbReference type="ARBA" id="ARBA00022723"/>
    </source>
</evidence>
<comment type="pathway">
    <text evidence="2 17">tRNA modification; tRNA-queuosine biosynthesis.</text>
</comment>
<accession>D4RYL0</accession>
<evidence type="ECO:0000256" key="7">
    <source>
        <dbReference type="ARBA" id="ARBA00022694"/>
    </source>
</evidence>
<gene>
    <name evidence="17" type="primary">queH</name>
    <name evidence="18" type="ORF">BUTYVIB_00917</name>
</gene>
<evidence type="ECO:0000256" key="14">
    <source>
        <dbReference type="ARBA" id="ARBA00023284"/>
    </source>
</evidence>
<keyword evidence="10 17" id="KW-0560">Oxidoreductase</keyword>
<evidence type="ECO:0000256" key="13">
    <source>
        <dbReference type="ARBA" id="ARBA00023157"/>
    </source>
</evidence>
<keyword evidence="19" id="KW-1185">Reference proteome</keyword>
<proteinExistence type="inferred from homology"/>
<feature type="binding site" evidence="17">
    <location>
        <position position="29"/>
    </location>
    <ligand>
        <name>[4Fe-4S] cluster</name>
        <dbReference type="ChEBI" id="CHEBI:49883"/>
    </ligand>
</feature>
<dbReference type="STRING" id="45851.BHV86_00485"/>
<dbReference type="UniPathway" id="UPA00392"/>
<keyword evidence="11 17" id="KW-0408">Iron</keyword>
<keyword evidence="8 17" id="KW-0479">Metal-binding</keyword>
<dbReference type="GeneID" id="98918795"/>
<dbReference type="EC" id="1.17.99.6" evidence="4 17"/>
<evidence type="ECO:0000256" key="10">
    <source>
        <dbReference type="ARBA" id="ARBA00023002"/>
    </source>
</evidence>
<dbReference type="RefSeq" id="WP_005602117.1">
    <property type="nucleotide sequence ID" value="NZ_GG663522.1"/>
</dbReference>
<dbReference type="GO" id="GO:0008616">
    <property type="term" value="P:tRNA queuosine(34) biosynthetic process"/>
    <property type="evidence" value="ECO:0007669"/>
    <property type="project" value="UniProtKB-UniRule"/>
</dbReference>
<comment type="caution">
    <text evidence="18">The sequence shown here is derived from an EMBL/GenBank/DDBJ whole genome shotgun (WGS) entry which is preliminary data.</text>
</comment>
<evidence type="ECO:0000313" key="19">
    <source>
        <dbReference type="Proteomes" id="UP000006238"/>
    </source>
</evidence>
<comment type="similarity">
    <text evidence="3 17">Belongs to the QueH family.</text>
</comment>
<dbReference type="EMBL" id="ABWN01000023">
    <property type="protein sequence ID" value="EFF68834.1"/>
    <property type="molecule type" value="Genomic_DNA"/>
</dbReference>
<dbReference type="PANTHER" id="PTHR36701">
    <property type="entry name" value="EPOXYQUEUOSINE REDUCTASE QUEH"/>
    <property type="match status" value="1"/>
</dbReference>
<feature type="binding site" evidence="17">
    <location>
        <position position="28"/>
    </location>
    <ligand>
        <name>[4Fe-4S] cluster</name>
        <dbReference type="ChEBI" id="CHEBI:49883"/>
    </ligand>
</feature>
<organism evidence="18 19">
    <name type="scientific">Eshraghiella crossota DSM 2876</name>
    <dbReference type="NCBI Taxonomy" id="511680"/>
    <lineage>
        <taxon>Bacteria</taxon>
        <taxon>Bacillati</taxon>
        <taxon>Bacillota</taxon>
        <taxon>Clostridia</taxon>
        <taxon>Lachnospirales</taxon>
        <taxon>Lachnospiraceae</taxon>
        <taxon>Eshraghiella</taxon>
    </lineage>
</organism>
<feature type="disulfide bond" description="Redox-active" evidence="17">
    <location>
        <begin position="192"/>
        <end position="194"/>
    </location>
</feature>
<keyword evidence="13 17" id="KW-1015">Disulfide bond</keyword>
<name>D4RYL0_9FIRM</name>
<dbReference type="GO" id="GO:0046872">
    <property type="term" value="F:metal ion binding"/>
    <property type="evidence" value="ECO:0007669"/>
    <property type="project" value="UniProtKB-KW"/>
</dbReference>
<evidence type="ECO:0000256" key="6">
    <source>
        <dbReference type="ARBA" id="ARBA00022485"/>
    </source>
</evidence>
<keyword evidence="12 17" id="KW-0411">Iron-sulfur</keyword>